<reference evidence="7" key="1">
    <citation type="journal article" date="2019" name="Int. J. Syst. Evol. Microbiol.">
        <title>The Global Catalogue of Microorganisms (GCM) 10K type strain sequencing project: providing services to taxonomists for standard genome sequencing and annotation.</title>
        <authorList>
            <consortium name="The Broad Institute Genomics Platform"/>
            <consortium name="The Broad Institute Genome Sequencing Center for Infectious Disease"/>
            <person name="Wu L."/>
            <person name="Ma J."/>
        </authorList>
    </citation>
    <scope>NUCLEOTIDE SEQUENCE [LARGE SCALE GENOMIC DNA]</scope>
    <source>
        <strain evidence="7">CCUG 52537</strain>
    </source>
</reference>
<comment type="caution">
    <text evidence="6">The sequence shown here is derived from an EMBL/GenBank/DDBJ whole genome shotgun (WGS) entry which is preliminary data.</text>
</comment>
<dbReference type="InterPro" id="IPR051598">
    <property type="entry name" value="TSUP/Inactive_protease-like"/>
</dbReference>
<gene>
    <name evidence="6" type="ORF">ACFQ00_10190</name>
</gene>
<organism evidence="6 7">
    <name type="scientific">Sphingosinicella xenopeptidilytica</name>
    <dbReference type="NCBI Taxonomy" id="364098"/>
    <lineage>
        <taxon>Bacteria</taxon>
        <taxon>Pseudomonadati</taxon>
        <taxon>Pseudomonadota</taxon>
        <taxon>Alphaproteobacteria</taxon>
        <taxon>Sphingomonadales</taxon>
        <taxon>Sphingosinicellaceae</taxon>
        <taxon>Sphingosinicella</taxon>
    </lineage>
</organism>
<keyword evidence="5" id="KW-1003">Cell membrane</keyword>
<keyword evidence="2 5" id="KW-0812">Transmembrane</keyword>
<accession>A0ABW3C2W9</accession>
<evidence type="ECO:0000256" key="5">
    <source>
        <dbReference type="RuleBase" id="RU363041"/>
    </source>
</evidence>
<dbReference type="Proteomes" id="UP001597124">
    <property type="component" value="Unassembled WGS sequence"/>
</dbReference>
<feature type="transmembrane region" description="Helical" evidence="5">
    <location>
        <begin position="172"/>
        <end position="193"/>
    </location>
</feature>
<protein>
    <recommendedName>
        <fullName evidence="5">Probable membrane transporter protein</fullName>
    </recommendedName>
</protein>
<feature type="transmembrane region" description="Helical" evidence="5">
    <location>
        <begin position="231"/>
        <end position="252"/>
    </location>
</feature>
<dbReference type="InterPro" id="IPR002781">
    <property type="entry name" value="TM_pro_TauE-like"/>
</dbReference>
<evidence type="ECO:0000256" key="4">
    <source>
        <dbReference type="ARBA" id="ARBA00023136"/>
    </source>
</evidence>
<feature type="transmembrane region" description="Helical" evidence="5">
    <location>
        <begin position="78"/>
        <end position="98"/>
    </location>
</feature>
<feature type="transmembrane region" description="Helical" evidence="5">
    <location>
        <begin position="12"/>
        <end position="34"/>
    </location>
</feature>
<dbReference type="PANTHER" id="PTHR43701">
    <property type="entry name" value="MEMBRANE TRANSPORTER PROTEIN MJ0441-RELATED"/>
    <property type="match status" value="1"/>
</dbReference>
<comment type="similarity">
    <text evidence="5">Belongs to the 4-toluene sulfonate uptake permease (TSUP) (TC 2.A.102) family.</text>
</comment>
<evidence type="ECO:0000256" key="2">
    <source>
        <dbReference type="ARBA" id="ARBA00022692"/>
    </source>
</evidence>
<keyword evidence="3 5" id="KW-1133">Transmembrane helix</keyword>
<feature type="transmembrane region" description="Helical" evidence="5">
    <location>
        <begin position="199"/>
        <end position="224"/>
    </location>
</feature>
<name>A0ABW3C2W9_SPHXN</name>
<feature type="transmembrane region" description="Helical" evidence="5">
    <location>
        <begin position="104"/>
        <end position="122"/>
    </location>
</feature>
<proteinExistence type="inferred from homology"/>
<keyword evidence="4 5" id="KW-0472">Membrane</keyword>
<sequence length="261" mass="27305">MSLAIPWAELAPFLFIGFVAQLVDSALGMAFGLVSNAMLTLLGFPPATAAATTRTVESFTSGVSGLCHVLQRNVDWPLFARLIIPGILGGLAGVWFLSTVDGHITRPVMLVYMAAIGVYLIWRAPRRPQTFRRMRFVGPLGAVGGFLDASAGGGWGPVVTGNLLAQGMTPRMAIGTVNAAEFFITVTVLSAFIGALGLAAFTIAASGLLIGGIVAAPIGAWLTGRIAPKRLLMLVGAILIAISLYGFVALMFEPVPILPRL</sequence>
<evidence type="ECO:0000256" key="1">
    <source>
        <dbReference type="ARBA" id="ARBA00004141"/>
    </source>
</evidence>
<dbReference type="Pfam" id="PF01925">
    <property type="entry name" value="TauE"/>
    <property type="match status" value="1"/>
</dbReference>
<evidence type="ECO:0000313" key="6">
    <source>
        <dbReference type="EMBL" id="MFD0848690.1"/>
    </source>
</evidence>
<dbReference type="PANTHER" id="PTHR43701:SF12">
    <property type="entry name" value="MEMBRANE TRANSPORTER PROTEIN YTNM-RELATED"/>
    <property type="match status" value="1"/>
</dbReference>
<evidence type="ECO:0000313" key="7">
    <source>
        <dbReference type="Proteomes" id="UP001597124"/>
    </source>
</evidence>
<keyword evidence="7" id="KW-1185">Reference proteome</keyword>
<dbReference type="EMBL" id="JBHTIK010000005">
    <property type="protein sequence ID" value="MFD0848690.1"/>
    <property type="molecule type" value="Genomic_DNA"/>
</dbReference>
<dbReference type="RefSeq" id="WP_381489880.1">
    <property type="nucleotide sequence ID" value="NZ_JBHTIK010000005.1"/>
</dbReference>
<evidence type="ECO:0000256" key="3">
    <source>
        <dbReference type="ARBA" id="ARBA00022989"/>
    </source>
</evidence>
<comment type="subcellular location">
    <subcellularLocation>
        <location evidence="5">Cell membrane</location>
        <topology evidence="5">Multi-pass membrane protein</topology>
    </subcellularLocation>
    <subcellularLocation>
        <location evidence="1">Membrane</location>
        <topology evidence="1">Multi-pass membrane protein</topology>
    </subcellularLocation>
</comment>